<dbReference type="InterPro" id="IPR023193">
    <property type="entry name" value="EPSP_synthase_CS"/>
</dbReference>
<dbReference type="HAMAP" id="MF_00210">
    <property type="entry name" value="EPSP_synth"/>
    <property type="match status" value="1"/>
</dbReference>
<evidence type="ECO:0000256" key="7">
    <source>
        <dbReference type="HAMAP-Rule" id="MF_00210"/>
    </source>
</evidence>
<dbReference type="InterPro" id="IPR001986">
    <property type="entry name" value="Enolpyruvate_Tfrase_dom"/>
</dbReference>
<feature type="binding site" evidence="7">
    <location>
        <position position="92"/>
    </location>
    <ligand>
        <name>phosphoenolpyruvate</name>
        <dbReference type="ChEBI" id="CHEBI:58702"/>
    </ligand>
</feature>
<feature type="region of interest" description="Disordered" evidence="8">
    <location>
        <begin position="1"/>
        <end position="20"/>
    </location>
</feature>
<keyword evidence="5 7" id="KW-0057">Aromatic amino acid biosynthesis</keyword>
<feature type="binding site" evidence="7">
    <location>
        <position position="120"/>
    </location>
    <ligand>
        <name>phosphoenolpyruvate</name>
        <dbReference type="ChEBI" id="CHEBI:58702"/>
    </ligand>
</feature>
<dbReference type="GO" id="GO:0003866">
    <property type="term" value="F:3-phosphoshikimate 1-carboxyvinyltransferase activity"/>
    <property type="evidence" value="ECO:0007669"/>
    <property type="project" value="UniProtKB-UniRule"/>
</dbReference>
<dbReference type="InterPro" id="IPR036968">
    <property type="entry name" value="Enolpyruvate_Tfrase_sf"/>
</dbReference>
<feature type="binding site" evidence="7">
    <location>
        <position position="284"/>
    </location>
    <ligand>
        <name>3-phosphoshikimate</name>
        <dbReference type="ChEBI" id="CHEBI:145989"/>
    </ligand>
</feature>
<dbReference type="Gene3D" id="3.65.10.10">
    <property type="entry name" value="Enolpyruvate transferase domain"/>
    <property type="match status" value="2"/>
</dbReference>
<feature type="binding site" evidence="7">
    <location>
        <position position="20"/>
    </location>
    <ligand>
        <name>phosphoenolpyruvate</name>
        <dbReference type="ChEBI" id="CHEBI:58702"/>
    </ligand>
</feature>
<keyword evidence="7" id="KW-0963">Cytoplasm</keyword>
<comment type="similarity">
    <text evidence="2 7">Belongs to the EPSP synthase family.</text>
</comment>
<feature type="binding site" evidence="7">
    <location>
        <position position="189"/>
    </location>
    <ligand>
        <name>3-phosphoshikimate</name>
        <dbReference type="ChEBI" id="CHEBI:145989"/>
    </ligand>
</feature>
<comment type="caution">
    <text evidence="7">Lacks conserved residue(s) required for the propagation of feature annotation.</text>
</comment>
<dbReference type="EC" id="2.5.1.19" evidence="7"/>
<evidence type="ECO:0000256" key="1">
    <source>
        <dbReference type="ARBA" id="ARBA00004811"/>
    </source>
</evidence>
<dbReference type="EMBL" id="DVFO01000063">
    <property type="protein sequence ID" value="HIQ61172.1"/>
    <property type="molecule type" value="Genomic_DNA"/>
</dbReference>
<evidence type="ECO:0000259" key="9">
    <source>
        <dbReference type="Pfam" id="PF00275"/>
    </source>
</evidence>
<dbReference type="PROSITE" id="PS00885">
    <property type="entry name" value="EPSP_SYNTHASE_2"/>
    <property type="match status" value="1"/>
</dbReference>
<feature type="binding site" evidence="7">
    <location>
        <position position="21"/>
    </location>
    <ligand>
        <name>3-phosphoshikimate</name>
        <dbReference type="ChEBI" id="CHEBI:145989"/>
    </ligand>
</feature>
<feature type="binding site" evidence="7">
    <location>
        <position position="20"/>
    </location>
    <ligand>
        <name>3-phosphoshikimate</name>
        <dbReference type="ChEBI" id="CHEBI:145989"/>
    </ligand>
</feature>
<evidence type="ECO:0000256" key="2">
    <source>
        <dbReference type="ARBA" id="ARBA00009948"/>
    </source>
</evidence>
<evidence type="ECO:0000256" key="3">
    <source>
        <dbReference type="ARBA" id="ARBA00022605"/>
    </source>
</evidence>
<dbReference type="Proteomes" id="UP000886879">
    <property type="component" value="Unassembled WGS sequence"/>
</dbReference>
<feature type="binding site" evidence="7">
    <location>
        <position position="162"/>
    </location>
    <ligand>
        <name>3-phosphoshikimate</name>
        <dbReference type="ChEBI" id="CHEBI:145989"/>
    </ligand>
</feature>
<keyword evidence="3 7" id="KW-0028">Amino-acid biosynthesis</keyword>
<dbReference type="GO" id="GO:0009073">
    <property type="term" value="P:aromatic amino acid family biosynthetic process"/>
    <property type="evidence" value="ECO:0007669"/>
    <property type="project" value="UniProtKB-KW"/>
</dbReference>
<dbReference type="GO" id="GO:0009423">
    <property type="term" value="P:chorismate biosynthetic process"/>
    <property type="evidence" value="ECO:0007669"/>
    <property type="project" value="UniProtKB-UniRule"/>
</dbReference>
<gene>
    <name evidence="7" type="primary">aroA</name>
    <name evidence="10" type="ORF">IAD31_06210</name>
</gene>
<name>A0A9D0YS87_9FIRM</name>
<dbReference type="PANTHER" id="PTHR21090:SF5">
    <property type="entry name" value="PENTAFUNCTIONAL AROM POLYPEPTIDE"/>
    <property type="match status" value="1"/>
</dbReference>
<dbReference type="Pfam" id="PF00275">
    <property type="entry name" value="EPSP_synthase"/>
    <property type="match status" value="1"/>
</dbReference>
<feature type="binding site" evidence="7">
    <location>
        <position position="163"/>
    </location>
    <ligand>
        <name>phosphoenolpyruvate</name>
        <dbReference type="ChEBI" id="CHEBI:58702"/>
    </ligand>
</feature>
<accession>A0A9D0YS87</accession>
<feature type="binding site" evidence="7">
    <location>
        <position position="316"/>
    </location>
    <ligand>
        <name>phosphoenolpyruvate</name>
        <dbReference type="ChEBI" id="CHEBI:58702"/>
    </ligand>
</feature>
<dbReference type="GO" id="GO:0005737">
    <property type="term" value="C:cytoplasm"/>
    <property type="evidence" value="ECO:0007669"/>
    <property type="project" value="UniProtKB-SubCell"/>
</dbReference>
<dbReference type="AlphaFoldDB" id="A0A9D0YS87"/>
<proteinExistence type="inferred from homology"/>
<comment type="pathway">
    <text evidence="1 7">Metabolic intermediate biosynthesis; chorismate biosynthesis; chorismate from D-erythrose 4-phosphate and phosphoenolpyruvate: step 6/7.</text>
</comment>
<evidence type="ECO:0000256" key="6">
    <source>
        <dbReference type="ARBA" id="ARBA00044633"/>
    </source>
</evidence>
<reference evidence="10" key="1">
    <citation type="submission" date="2020-10" db="EMBL/GenBank/DDBJ databases">
        <authorList>
            <person name="Gilroy R."/>
        </authorList>
    </citation>
    <scope>NUCLEOTIDE SEQUENCE</scope>
    <source>
        <strain evidence="10">ChiGjej2B2-12916</strain>
    </source>
</reference>
<feature type="active site" description="Proton acceptor" evidence="7">
    <location>
        <position position="284"/>
    </location>
</feature>
<protein>
    <recommendedName>
        <fullName evidence="7">3-phosphoshikimate 1-carboxyvinyltransferase</fullName>
        <ecNumber evidence="7">2.5.1.19</ecNumber>
    </recommendedName>
    <alternativeName>
        <fullName evidence="7">5-enolpyruvylshikimate-3-phosphate synthase</fullName>
        <shortName evidence="7">EPSP synthase</shortName>
        <shortName evidence="7">EPSPS</shortName>
    </alternativeName>
</protein>
<evidence type="ECO:0000313" key="11">
    <source>
        <dbReference type="Proteomes" id="UP000886879"/>
    </source>
</evidence>
<evidence type="ECO:0000313" key="10">
    <source>
        <dbReference type="EMBL" id="HIQ61172.1"/>
    </source>
</evidence>
<comment type="function">
    <text evidence="7">Catalyzes the transfer of the enolpyruvyl moiety of phosphoenolpyruvate (PEP) to the 5-hydroxyl of shikimate-3-phosphate (S3P) to produce enolpyruvyl shikimate-3-phosphate and inorganic phosphate.</text>
</comment>
<feature type="binding site" evidence="7">
    <location>
        <position position="161"/>
    </location>
    <ligand>
        <name>3-phosphoshikimate</name>
        <dbReference type="ChEBI" id="CHEBI:145989"/>
    </ligand>
</feature>
<dbReference type="PIRSF" id="PIRSF000505">
    <property type="entry name" value="EPSPS"/>
    <property type="match status" value="1"/>
</dbReference>
<keyword evidence="4 7" id="KW-0808">Transferase</keyword>
<feature type="domain" description="Enolpyruvate transferase" evidence="9">
    <location>
        <begin position="7"/>
        <end position="393"/>
    </location>
</feature>
<sequence>MNVTITPTKLHGPVTPPPSKSQAHRLIIAAALASGESVLTHVAPSQDILATIRCMEALGASFTWSGSTLTVQGLTMNRPTPSLPRLDCGESGSTLRFLIPIALAVAGGGVFTGQGRLMERPQKPYFDLFDAKGISYTLEDGVLTVQGQLPAGDYPLPGNVSSQFVTGLLYALPLVEGTSTITLTSPLESEDYVAMTRKALHQAGIALDGYTVPGSQHYAPIRGSVEADWSQAGFFYAGLGLGNDLDIQGLDPHSPQGDRRIVSFYEQLTGAGQTVTLDVSQCPDLVPPLAALAAGLEGKTTHIVGAARLRIKESDRLATTSQVLNELGAQVEELSEGLTIRGIAQFAGGVTVPCHNDHRIAMMAAMAATRCEAPITLTGAQCVAKSFPDFWEVYEKLGGTIVKSEEIL</sequence>
<comment type="caution">
    <text evidence="10">The sequence shown here is derived from an EMBL/GenBank/DDBJ whole genome shotgun (WGS) entry which is preliminary data.</text>
</comment>
<comment type="catalytic activity">
    <reaction evidence="6">
        <text>3-phosphoshikimate + phosphoenolpyruvate = 5-O-(1-carboxyvinyl)-3-phosphoshikimate + phosphate</text>
        <dbReference type="Rhea" id="RHEA:21256"/>
        <dbReference type="ChEBI" id="CHEBI:43474"/>
        <dbReference type="ChEBI" id="CHEBI:57701"/>
        <dbReference type="ChEBI" id="CHEBI:58702"/>
        <dbReference type="ChEBI" id="CHEBI:145989"/>
        <dbReference type="EC" id="2.5.1.19"/>
    </reaction>
    <physiologicalReaction direction="left-to-right" evidence="6">
        <dbReference type="Rhea" id="RHEA:21257"/>
    </physiologicalReaction>
</comment>
<dbReference type="GO" id="GO:0008652">
    <property type="term" value="P:amino acid biosynthetic process"/>
    <property type="evidence" value="ECO:0007669"/>
    <property type="project" value="UniProtKB-KW"/>
</dbReference>
<comment type="subcellular location">
    <subcellularLocation>
        <location evidence="7">Cytoplasm</location>
    </subcellularLocation>
</comment>
<evidence type="ECO:0000256" key="5">
    <source>
        <dbReference type="ARBA" id="ARBA00023141"/>
    </source>
</evidence>
<evidence type="ECO:0000256" key="4">
    <source>
        <dbReference type="ARBA" id="ARBA00022679"/>
    </source>
</evidence>
<comment type="subunit">
    <text evidence="7">Monomer.</text>
</comment>
<organism evidence="10 11">
    <name type="scientific">Candidatus Enterenecus faecium</name>
    <dbReference type="NCBI Taxonomy" id="2840780"/>
    <lineage>
        <taxon>Bacteria</taxon>
        <taxon>Bacillati</taxon>
        <taxon>Bacillota</taxon>
        <taxon>Clostridia</taxon>
        <taxon>Eubacteriales</taxon>
        <taxon>Candidatus Enterenecus</taxon>
    </lineage>
</organism>
<feature type="binding site" evidence="7">
    <location>
        <position position="163"/>
    </location>
    <ligand>
        <name>3-phosphoshikimate</name>
        <dbReference type="ChEBI" id="CHEBI:145989"/>
    </ligand>
</feature>
<evidence type="ECO:0000256" key="8">
    <source>
        <dbReference type="SAM" id="MobiDB-lite"/>
    </source>
</evidence>
<feature type="binding site" evidence="7">
    <location>
        <position position="312"/>
    </location>
    <ligand>
        <name>3-phosphoshikimate</name>
        <dbReference type="ChEBI" id="CHEBI:145989"/>
    </ligand>
</feature>
<dbReference type="PANTHER" id="PTHR21090">
    <property type="entry name" value="AROM/DEHYDROQUINATE SYNTHASE"/>
    <property type="match status" value="1"/>
</dbReference>
<dbReference type="InterPro" id="IPR006264">
    <property type="entry name" value="EPSP_synthase"/>
</dbReference>
<dbReference type="SUPFAM" id="SSF55205">
    <property type="entry name" value="EPT/RTPC-like"/>
    <property type="match status" value="1"/>
</dbReference>
<dbReference type="InterPro" id="IPR013792">
    <property type="entry name" value="RNA3'P_cycl/enolpyr_Trfase_a/b"/>
</dbReference>
<dbReference type="CDD" id="cd01556">
    <property type="entry name" value="EPSP_synthase"/>
    <property type="match status" value="1"/>
</dbReference>
<feature type="binding site" evidence="7">
    <location>
        <position position="359"/>
    </location>
    <ligand>
        <name>phosphoenolpyruvate</name>
        <dbReference type="ChEBI" id="CHEBI:58702"/>
    </ligand>
</feature>
<reference evidence="10" key="2">
    <citation type="journal article" date="2021" name="PeerJ">
        <title>Extensive microbial diversity within the chicken gut microbiome revealed by metagenomics and culture.</title>
        <authorList>
            <person name="Gilroy R."/>
            <person name="Ravi A."/>
            <person name="Getino M."/>
            <person name="Pursley I."/>
            <person name="Horton D.L."/>
            <person name="Alikhan N.F."/>
            <person name="Baker D."/>
            <person name="Gharbi K."/>
            <person name="Hall N."/>
            <person name="Watson M."/>
            <person name="Adriaenssens E.M."/>
            <person name="Foster-Nyarko E."/>
            <person name="Jarju S."/>
            <person name="Secka A."/>
            <person name="Antonio M."/>
            <person name="Oren A."/>
            <person name="Chaudhuri R.R."/>
            <person name="La Ragione R."/>
            <person name="Hildebrand F."/>
            <person name="Pallen M.J."/>
        </authorList>
    </citation>
    <scope>NUCLEOTIDE SEQUENCE</scope>
    <source>
        <strain evidence="10">ChiGjej2B2-12916</strain>
    </source>
</reference>
<feature type="binding site" evidence="7">
    <location>
        <position position="25"/>
    </location>
    <ligand>
        <name>3-phosphoshikimate</name>
        <dbReference type="ChEBI" id="CHEBI:145989"/>
    </ligand>
</feature>
<feature type="binding site" evidence="7">
    <location>
        <position position="385"/>
    </location>
    <ligand>
        <name>phosphoenolpyruvate</name>
        <dbReference type="ChEBI" id="CHEBI:58702"/>
    </ligand>
</feature>